<dbReference type="SUPFAM" id="SSF51126">
    <property type="entry name" value="Pectin lyase-like"/>
    <property type="match status" value="1"/>
</dbReference>
<feature type="compositionally biased region" description="Polar residues" evidence="1">
    <location>
        <begin position="126"/>
        <end position="136"/>
    </location>
</feature>
<protein>
    <submittedName>
        <fullName evidence="2">Uncharacterized protein</fullName>
    </submittedName>
</protein>
<proteinExistence type="predicted"/>
<keyword evidence="3" id="KW-1185">Reference proteome</keyword>
<accession>A0AAE0UGZ9</accession>
<feature type="compositionally biased region" description="Basic and acidic residues" evidence="1">
    <location>
        <begin position="488"/>
        <end position="509"/>
    </location>
</feature>
<dbReference type="Proteomes" id="UP001281003">
    <property type="component" value="Unassembled WGS sequence"/>
</dbReference>
<organism evidence="2 3">
    <name type="scientific">Sordaria brevicollis</name>
    <dbReference type="NCBI Taxonomy" id="83679"/>
    <lineage>
        <taxon>Eukaryota</taxon>
        <taxon>Fungi</taxon>
        <taxon>Dikarya</taxon>
        <taxon>Ascomycota</taxon>
        <taxon>Pezizomycotina</taxon>
        <taxon>Sordariomycetes</taxon>
        <taxon>Sordariomycetidae</taxon>
        <taxon>Sordariales</taxon>
        <taxon>Sordariaceae</taxon>
        <taxon>Sordaria</taxon>
    </lineage>
</organism>
<dbReference type="AlphaFoldDB" id="A0AAE0UGZ9"/>
<feature type="compositionally biased region" description="Polar residues" evidence="1">
    <location>
        <begin position="618"/>
        <end position="628"/>
    </location>
</feature>
<evidence type="ECO:0000256" key="1">
    <source>
        <dbReference type="SAM" id="MobiDB-lite"/>
    </source>
</evidence>
<evidence type="ECO:0000313" key="2">
    <source>
        <dbReference type="EMBL" id="KAK3403567.1"/>
    </source>
</evidence>
<gene>
    <name evidence="2" type="ORF">B0T20DRAFT_486579</name>
</gene>
<dbReference type="Gene3D" id="2.160.20.10">
    <property type="entry name" value="Single-stranded right-handed beta-helix, Pectin lyase-like"/>
    <property type="match status" value="1"/>
</dbReference>
<reference evidence="2" key="2">
    <citation type="submission" date="2023-07" db="EMBL/GenBank/DDBJ databases">
        <authorList>
            <consortium name="Lawrence Berkeley National Laboratory"/>
            <person name="Haridas S."/>
            <person name="Hensen N."/>
            <person name="Bonometti L."/>
            <person name="Westerberg I."/>
            <person name="Brannstrom I.O."/>
            <person name="Guillou S."/>
            <person name="Cros-Aarteil S."/>
            <person name="Calhoun S."/>
            <person name="Kuo A."/>
            <person name="Mondo S."/>
            <person name="Pangilinan J."/>
            <person name="Riley R."/>
            <person name="LaButti K."/>
            <person name="Andreopoulos B."/>
            <person name="Lipzen A."/>
            <person name="Chen C."/>
            <person name="Yanf M."/>
            <person name="Daum C."/>
            <person name="Ng V."/>
            <person name="Clum A."/>
            <person name="Steindorff A."/>
            <person name="Ohm R."/>
            <person name="Martin F."/>
            <person name="Silar P."/>
            <person name="Natvig D."/>
            <person name="Lalanne C."/>
            <person name="Gautier V."/>
            <person name="Ament-velasquez S.L."/>
            <person name="Kruys A."/>
            <person name="Hutchinson M.I."/>
            <person name="Powell A.J."/>
            <person name="Barry K."/>
            <person name="Miller A.N."/>
            <person name="Grigoriev I.V."/>
            <person name="Debuchy R."/>
            <person name="Gladieux P."/>
            <person name="Thoren M.H."/>
            <person name="Johannesson H."/>
        </authorList>
    </citation>
    <scope>NUCLEOTIDE SEQUENCE</scope>
    <source>
        <strain evidence="2">FGSC 1904</strain>
    </source>
</reference>
<dbReference type="InterPro" id="IPR011050">
    <property type="entry name" value="Pectin_lyase_fold/virulence"/>
</dbReference>
<feature type="region of interest" description="Disordered" evidence="1">
    <location>
        <begin position="554"/>
        <end position="636"/>
    </location>
</feature>
<dbReference type="EMBL" id="JAUTDP010000001">
    <property type="protein sequence ID" value="KAK3403567.1"/>
    <property type="molecule type" value="Genomic_DNA"/>
</dbReference>
<feature type="compositionally biased region" description="Basic and acidic residues" evidence="1">
    <location>
        <begin position="137"/>
        <end position="154"/>
    </location>
</feature>
<feature type="region of interest" description="Disordered" evidence="1">
    <location>
        <begin position="1"/>
        <end position="330"/>
    </location>
</feature>
<feature type="compositionally biased region" description="Basic residues" evidence="1">
    <location>
        <begin position="358"/>
        <end position="367"/>
    </location>
</feature>
<comment type="caution">
    <text evidence="2">The sequence shown here is derived from an EMBL/GenBank/DDBJ whole genome shotgun (WGS) entry which is preliminary data.</text>
</comment>
<reference evidence="2" key="1">
    <citation type="journal article" date="2023" name="Mol. Phylogenet. Evol.">
        <title>Genome-scale phylogeny and comparative genomics of the fungal order Sordariales.</title>
        <authorList>
            <person name="Hensen N."/>
            <person name="Bonometti L."/>
            <person name="Westerberg I."/>
            <person name="Brannstrom I.O."/>
            <person name="Guillou S."/>
            <person name="Cros-Aarteil S."/>
            <person name="Calhoun S."/>
            <person name="Haridas S."/>
            <person name="Kuo A."/>
            <person name="Mondo S."/>
            <person name="Pangilinan J."/>
            <person name="Riley R."/>
            <person name="LaButti K."/>
            <person name="Andreopoulos B."/>
            <person name="Lipzen A."/>
            <person name="Chen C."/>
            <person name="Yan M."/>
            <person name="Daum C."/>
            <person name="Ng V."/>
            <person name="Clum A."/>
            <person name="Steindorff A."/>
            <person name="Ohm R.A."/>
            <person name="Martin F."/>
            <person name="Silar P."/>
            <person name="Natvig D.O."/>
            <person name="Lalanne C."/>
            <person name="Gautier V."/>
            <person name="Ament-Velasquez S.L."/>
            <person name="Kruys A."/>
            <person name="Hutchinson M.I."/>
            <person name="Powell A.J."/>
            <person name="Barry K."/>
            <person name="Miller A.N."/>
            <person name="Grigoriev I.V."/>
            <person name="Debuchy R."/>
            <person name="Gladieux P."/>
            <person name="Hiltunen Thoren M."/>
            <person name="Johannesson H."/>
        </authorList>
    </citation>
    <scope>NUCLEOTIDE SEQUENCE</scope>
    <source>
        <strain evidence="2">FGSC 1904</strain>
    </source>
</reference>
<dbReference type="InterPro" id="IPR012334">
    <property type="entry name" value="Pectin_lyas_fold"/>
</dbReference>
<feature type="compositionally biased region" description="Polar residues" evidence="1">
    <location>
        <begin position="554"/>
        <end position="572"/>
    </location>
</feature>
<feature type="compositionally biased region" description="Basic and acidic residues" evidence="1">
    <location>
        <begin position="29"/>
        <end position="49"/>
    </location>
</feature>
<feature type="region of interest" description="Disordered" evidence="1">
    <location>
        <begin position="352"/>
        <end position="513"/>
    </location>
</feature>
<evidence type="ECO:0000313" key="3">
    <source>
        <dbReference type="Proteomes" id="UP001281003"/>
    </source>
</evidence>
<feature type="compositionally biased region" description="Polar residues" evidence="1">
    <location>
        <begin position="7"/>
        <end position="28"/>
    </location>
</feature>
<feature type="compositionally biased region" description="Basic and acidic residues" evidence="1">
    <location>
        <begin position="161"/>
        <end position="213"/>
    </location>
</feature>
<name>A0AAE0UGZ9_SORBR</name>
<feature type="compositionally biased region" description="Basic and acidic residues" evidence="1">
    <location>
        <begin position="283"/>
        <end position="295"/>
    </location>
</feature>
<sequence>MDAISALLQTGSWRTSRSKSQNPYSQTPRRTDPLSELDIHADSPSEPRRRTPRLPPPTVEDEADSLAKEYGSPSVVSSYEDEPPNRGEIDQEILMEPVLENNPERRFVVVTGPGAGKESEPAPSIVETTPTVVSNDTAKKEDIARKEDANDCKKFVLVPPEETKNEDKQEGKKVPDLAKRKSHQDLPRLETHVQEPDTRDTFIESRNDRRSPEKTPTYQEDDKAARIKRSSSRRRPEAYVDEEDTKKAPLKRASSRRRPEISPDDQVSVDTSVKRSSSRRYRERPVDQDVKDSPIKRSSSRKPRNRPLPDHDSEVTAVSPDNVNLGGSDFSASIVTETTGGRERAYYDMNQAADGLSHRRSKSKHGARITPSNSRQAYHLSPPQTPGRPRHERMASQPDVPRIDSRSLELEGPGIAPLSMYQYNDGGDAMSFMMQEDALPNKDPTRKSPPLRTSRRESPPPYPSAAERKRMPSQSATNRRRRNSMAAPRDRREYPIDDEPRHQQLEHQEQLQPFRSAAEEEASMMALRHRLGAVDIGSESQDIVPHPSALALRQQDQFSEASDPGSSRSATFSADRDYRRGRAGTYSLTSSPPNGRLVPRREDENSPRTRRRARSRTMGTNPYSNSSPILPVSAHHSSSGSMALAKVSSPLASPSLTRQELVSTRPSTSLWDPNPFEPVAWGGPAARPVLSFRSYSEEVQQGMPPLFPNCPWIQAGYPYARNPGDRWWTLRGAENILICPHCYSELFANSQFRHEFVPVSLRHEQQVPCDVGAGFWYRMAYMMTLKQHLPDLQLLRNVAAVSGRQPPCTGPKESTRTWYGIWDTLKGSFVPYFDVCVSCVRMVEAVLPNLVNTLFQVTPEPYTAYCQLHFVPGRKRFMEYWDLFETTSHSALSRQAEPDIPRLASGLRQIAYTPECPPCPKDQILIGAYWWTMKNLPDFTVCEECYTDVVRPMLEANDRRSDIPWNFLGRPVQKQVASCQLATDRMRDEFREACLLNDIRMRSEGMCVSSIPLGSNANQPNYVEDVGFKNIKLHDSGNAAWIKTYPDRGHVRNVTFRNTHS</sequence>